<keyword evidence="1" id="KW-0597">Phosphoprotein</keyword>
<comment type="caution">
    <text evidence="3">The sequence shown here is derived from an EMBL/GenBank/DDBJ whole genome shotgun (WGS) entry which is preliminary data.</text>
</comment>
<dbReference type="SMART" id="SM00448">
    <property type="entry name" value="REC"/>
    <property type="match status" value="1"/>
</dbReference>
<dbReference type="InterPro" id="IPR052048">
    <property type="entry name" value="ST_Response_Regulator"/>
</dbReference>
<reference evidence="3 4" key="1">
    <citation type="journal article" date="2021" name="Commun. Biol.">
        <title>The genome of Shorea leprosula (Dipterocarpaceae) highlights the ecological relevance of drought in aseasonal tropical rainforests.</title>
        <authorList>
            <person name="Ng K.K.S."/>
            <person name="Kobayashi M.J."/>
            <person name="Fawcett J.A."/>
            <person name="Hatakeyama M."/>
            <person name="Paape T."/>
            <person name="Ng C.H."/>
            <person name="Ang C.C."/>
            <person name="Tnah L.H."/>
            <person name="Lee C.T."/>
            <person name="Nishiyama T."/>
            <person name="Sese J."/>
            <person name="O'Brien M.J."/>
            <person name="Copetti D."/>
            <person name="Mohd Noor M.I."/>
            <person name="Ong R.C."/>
            <person name="Putra M."/>
            <person name="Sireger I.Z."/>
            <person name="Indrioko S."/>
            <person name="Kosugi Y."/>
            <person name="Izuno A."/>
            <person name="Isagi Y."/>
            <person name="Lee S.L."/>
            <person name="Shimizu K.K."/>
        </authorList>
    </citation>
    <scope>NUCLEOTIDE SEQUENCE [LARGE SCALE GENOMIC DNA]</scope>
    <source>
        <strain evidence="3">214</strain>
    </source>
</reference>
<accession>A0AAV5LZU8</accession>
<dbReference type="Pfam" id="PF00072">
    <property type="entry name" value="Response_reg"/>
    <property type="match status" value="1"/>
</dbReference>
<sequence>MDKKISTALVVDDNTVNQRIHRKLLDNLGIQSETVANGKEAVDVHISGKNFDLILMDLEMPIMNGIEATRKLREMGIRSMIAGVSTRSLEEEKQEFMKAGLDDFQEKPLTVAKLVSILHKLNRK</sequence>
<dbReference type="SUPFAM" id="SSF52172">
    <property type="entry name" value="CheY-like"/>
    <property type="match status" value="1"/>
</dbReference>
<feature type="modified residue" description="4-aspartylphosphate" evidence="1">
    <location>
        <position position="57"/>
    </location>
</feature>
<dbReference type="InterPro" id="IPR011006">
    <property type="entry name" value="CheY-like_superfamily"/>
</dbReference>
<keyword evidence="4" id="KW-1185">Reference proteome</keyword>
<dbReference type="Gene3D" id="3.40.50.2300">
    <property type="match status" value="1"/>
</dbReference>
<organism evidence="3 4">
    <name type="scientific">Rubroshorea leprosula</name>
    <dbReference type="NCBI Taxonomy" id="152421"/>
    <lineage>
        <taxon>Eukaryota</taxon>
        <taxon>Viridiplantae</taxon>
        <taxon>Streptophyta</taxon>
        <taxon>Embryophyta</taxon>
        <taxon>Tracheophyta</taxon>
        <taxon>Spermatophyta</taxon>
        <taxon>Magnoliopsida</taxon>
        <taxon>eudicotyledons</taxon>
        <taxon>Gunneridae</taxon>
        <taxon>Pentapetalae</taxon>
        <taxon>rosids</taxon>
        <taxon>malvids</taxon>
        <taxon>Malvales</taxon>
        <taxon>Dipterocarpaceae</taxon>
        <taxon>Rubroshorea</taxon>
    </lineage>
</organism>
<dbReference type="PANTHER" id="PTHR43228">
    <property type="entry name" value="TWO-COMPONENT RESPONSE REGULATOR"/>
    <property type="match status" value="1"/>
</dbReference>
<dbReference type="CDD" id="cd17546">
    <property type="entry name" value="REC_hyHK_CKI1_RcsC-like"/>
    <property type="match status" value="1"/>
</dbReference>
<protein>
    <recommendedName>
        <fullName evidence="2">Response regulatory domain-containing protein</fullName>
    </recommendedName>
</protein>
<dbReference type="EMBL" id="BPVZ01000164">
    <property type="protein sequence ID" value="GKV43054.1"/>
    <property type="molecule type" value="Genomic_DNA"/>
</dbReference>
<evidence type="ECO:0000313" key="4">
    <source>
        <dbReference type="Proteomes" id="UP001054252"/>
    </source>
</evidence>
<dbReference type="PANTHER" id="PTHR43228:SF12">
    <property type="entry name" value="TWO-COMPONENT RESPONSE REGULATOR 24"/>
    <property type="match status" value="1"/>
</dbReference>
<dbReference type="PROSITE" id="PS50110">
    <property type="entry name" value="RESPONSE_REGULATORY"/>
    <property type="match status" value="1"/>
</dbReference>
<dbReference type="GO" id="GO:0000160">
    <property type="term" value="P:phosphorelay signal transduction system"/>
    <property type="evidence" value="ECO:0007669"/>
    <property type="project" value="InterPro"/>
</dbReference>
<evidence type="ECO:0000256" key="1">
    <source>
        <dbReference type="PROSITE-ProRule" id="PRU00169"/>
    </source>
</evidence>
<proteinExistence type="predicted"/>
<gene>
    <name evidence="3" type="ORF">SLEP1_g50395</name>
</gene>
<feature type="domain" description="Response regulatory" evidence="2">
    <location>
        <begin position="7"/>
        <end position="122"/>
    </location>
</feature>
<dbReference type="InterPro" id="IPR001789">
    <property type="entry name" value="Sig_transdc_resp-reg_receiver"/>
</dbReference>
<name>A0AAV5LZU8_9ROSI</name>
<dbReference type="Proteomes" id="UP001054252">
    <property type="component" value="Unassembled WGS sequence"/>
</dbReference>
<evidence type="ECO:0000259" key="2">
    <source>
        <dbReference type="PROSITE" id="PS50110"/>
    </source>
</evidence>
<evidence type="ECO:0000313" key="3">
    <source>
        <dbReference type="EMBL" id="GKV43054.1"/>
    </source>
</evidence>
<dbReference type="AlphaFoldDB" id="A0AAV5LZU8"/>